<name>A0ABD3EZ79_9STRA</name>
<sequence>MLGWSCFVGYVTTANPTLFKYKIDCYMNTLATHGFFTGLTLTAKKIYYCESVQGRDRFVLAQQSGPTPIRAQKLSFWRAYFKEFPKSAPAAVAGIFVHVLSQQRVMDRSNELITSFIIASFVFKFTIQEVIKHYVFKKRIRSVRVMCVAVALPTVLVDTQARIILLGTQSTNFLAFGTLGMAILEICLRAGKAHFVYRKIRKRQAKFSMRRSTILISPHPRITSRVHSKPRTPSSVEFKQWSNRVQAYHVAEIISDMHAEYIAIGCSASILVFFGDHPHYSLLRKLGTSENASERATQLQMLAFQVAVELIVDFLSIILEKMAGVEFDMDKNVEAFLSVFLAAIAVFNINISVGLYLF</sequence>
<keyword evidence="1" id="KW-0472">Membrane</keyword>
<proteinExistence type="predicted"/>
<dbReference type="EMBL" id="JBIMZQ010000052">
    <property type="protein sequence ID" value="KAL3658646.1"/>
    <property type="molecule type" value="Genomic_DNA"/>
</dbReference>
<protein>
    <submittedName>
        <fullName evidence="2">Uncharacterized protein</fullName>
    </submittedName>
</protein>
<keyword evidence="1" id="KW-0812">Transmembrane</keyword>
<evidence type="ECO:0000256" key="1">
    <source>
        <dbReference type="SAM" id="Phobius"/>
    </source>
</evidence>
<keyword evidence="1" id="KW-1133">Transmembrane helix</keyword>
<organism evidence="2 3">
    <name type="scientific">Phytophthora oleae</name>
    <dbReference type="NCBI Taxonomy" id="2107226"/>
    <lineage>
        <taxon>Eukaryota</taxon>
        <taxon>Sar</taxon>
        <taxon>Stramenopiles</taxon>
        <taxon>Oomycota</taxon>
        <taxon>Peronosporomycetes</taxon>
        <taxon>Peronosporales</taxon>
        <taxon>Peronosporaceae</taxon>
        <taxon>Phytophthora</taxon>
    </lineage>
</organism>
<accession>A0ABD3EZ79</accession>
<dbReference type="Proteomes" id="UP001632037">
    <property type="component" value="Unassembled WGS sequence"/>
</dbReference>
<evidence type="ECO:0000313" key="2">
    <source>
        <dbReference type="EMBL" id="KAL3658646.1"/>
    </source>
</evidence>
<feature type="transmembrane region" description="Helical" evidence="1">
    <location>
        <begin position="173"/>
        <end position="191"/>
    </location>
</feature>
<dbReference type="AlphaFoldDB" id="A0ABD3EZ79"/>
<gene>
    <name evidence="2" type="ORF">V7S43_016282</name>
</gene>
<keyword evidence="3" id="KW-1185">Reference proteome</keyword>
<feature type="transmembrane region" description="Helical" evidence="1">
    <location>
        <begin position="143"/>
        <end position="167"/>
    </location>
</feature>
<feature type="transmembrane region" description="Helical" evidence="1">
    <location>
        <begin position="335"/>
        <end position="357"/>
    </location>
</feature>
<reference evidence="2 3" key="1">
    <citation type="submission" date="2024-09" db="EMBL/GenBank/DDBJ databases">
        <title>Genome sequencing and assembly of Phytophthora oleae, isolate VK10A, causative agent of rot of olive drupes.</title>
        <authorList>
            <person name="Conti Taguali S."/>
            <person name="Riolo M."/>
            <person name="La Spada F."/>
            <person name="Cacciola S.O."/>
            <person name="Dionisio G."/>
        </authorList>
    </citation>
    <scope>NUCLEOTIDE SEQUENCE [LARGE SCALE GENOMIC DNA]</scope>
    <source>
        <strain evidence="2 3">VK10A</strain>
    </source>
</reference>
<comment type="caution">
    <text evidence="2">The sequence shown here is derived from an EMBL/GenBank/DDBJ whole genome shotgun (WGS) entry which is preliminary data.</text>
</comment>
<evidence type="ECO:0000313" key="3">
    <source>
        <dbReference type="Proteomes" id="UP001632037"/>
    </source>
</evidence>